<feature type="active site" evidence="8">
    <location>
        <position position="428"/>
    </location>
</feature>
<keyword evidence="12" id="KW-1185">Reference proteome</keyword>
<organism evidence="11 12">
    <name type="scientific">Dictyostelium firmibasis</name>
    <dbReference type="NCBI Taxonomy" id="79012"/>
    <lineage>
        <taxon>Eukaryota</taxon>
        <taxon>Amoebozoa</taxon>
        <taxon>Evosea</taxon>
        <taxon>Eumycetozoa</taxon>
        <taxon>Dictyostelia</taxon>
        <taxon>Dictyosteliales</taxon>
        <taxon>Dictyosteliaceae</taxon>
        <taxon>Dictyostelium</taxon>
    </lineage>
</organism>
<evidence type="ECO:0000256" key="3">
    <source>
        <dbReference type="ARBA" id="ARBA00022801"/>
    </source>
</evidence>
<reference evidence="11 12" key="1">
    <citation type="submission" date="2023-11" db="EMBL/GenBank/DDBJ databases">
        <title>Dfirmibasis_genome.</title>
        <authorList>
            <person name="Edelbroek B."/>
            <person name="Kjellin J."/>
            <person name="Jerlstrom-Hultqvist J."/>
            <person name="Soderbom F."/>
        </authorList>
    </citation>
    <scope>NUCLEOTIDE SEQUENCE [LARGE SCALE GENOMIC DNA]</scope>
    <source>
        <strain evidence="11 12">TNS-C-14</strain>
    </source>
</reference>
<keyword evidence="4 9" id="KW-0136">Cellulose degradation</keyword>
<dbReference type="InterPro" id="IPR008928">
    <property type="entry name" value="6-hairpin_glycosidase_sf"/>
</dbReference>
<dbReference type="PROSITE" id="PS00698">
    <property type="entry name" value="GH9_3"/>
    <property type="match status" value="1"/>
</dbReference>
<feature type="signal peptide" evidence="9">
    <location>
        <begin position="1"/>
        <end position="22"/>
    </location>
</feature>
<comment type="caution">
    <text evidence="11">The sequence shown here is derived from an EMBL/GenBank/DDBJ whole genome shotgun (WGS) entry which is preliminary data.</text>
</comment>
<name>A0AAN7TKJ7_9MYCE</name>
<evidence type="ECO:0000256" key="4">
    <source>
        <dbReference type="ARBA" id="ARBA00023001"/>
    </source>
</evidence>
<dbReference type="InterPro" id="IPR033126">
    <property type="entry name" value="Glyco_hydro_9_Asp/Glu_AS"/>
</dbReference>
<dbReference type="PANTHER" id="PTHR22298">
    <property type="entry name" value="ENDO-1,4-BETA-GLUCANASE"/>
    <property type="match status" value="1"/>
</dbReference>
<keyword evidence="3 8" id="KW-0378">Hydrolase</keyword>
<evidence type="ECO:0000256" key="7">
    <source>
        <dbReference type="ARBA" id="ARBA00023326"/>
    </source>
</evidence>
<dbReference type="AlphaFoldDB" id="A0AAN7TKJ7"/>
<feature type="chain" id="PRO_5042661225" description="Endoglucanase" evidence="9">
    <location>
        <begin position="23"/>
        <end position="454"/>
    </location>
</feature>
<comment type="catalytic activity">
    <reaction evidence="1 9">
        <text>Endohydrolysis of (1-&gt;4)-beta-D-glucosidic linkages in cellulose, lichenin and cereal beta-D-glucans.</text>
        <dbReference type="EC" id="3.2.1.4"/>
    </reaction>
</comment>
<evidence type="ECO:0000313" key="12">
    <source>
        <dbReference type="Proteomes" id="UP001344447"/>
    </source>
</evidence>
<evidence type="ECO:0000313" key="11">
    <source>
        <dbReference type="EMBL" id="KAK5574514.1"/>
    </source>
</evidence>
<dbReference type="SUPFAM" id="SSF48208">
    <property type="entry name" value="Six-hairpin glycosidases"/>
    <property type="match status" value="1"/>
</dbReference>
<dbReference type="EC" id="3.2.1.4" evidence="9"/>
<dbReference type="GO" id="GO:0030245">
    <property type="term" value="P:cellulose catabolic process"/>
    <property type="evidence" value="ECO:0007669"/>
    <property type="project" value="UniProtKB-KW"/>
</dbReference>
<dbReference type="EMBL" id="JAVFKY010000006">
    <property type="protein sequence ID" value="KAK5574514.1"/>
    <property type="molecule type" value="Genomic_DNA"/>
</dbReference>
<accession>A0AAN7TKJ7</accession>
<evidence type="ECO:0000256" key="9">
    <source>
        <dbReference type="RuleBase" id="RU361166"/>
    </source>
</evidence>
<comment type="similarity">
    <text evidence="2 8 9">Belongs to the glycosyl hydrolase 9 (cellulase E) family.</text>
</comment>
<dbReference type="GO" id="GO:0008810">
    <property type="term" value="F:cellulase activity"/>
    <property type="evidence" value="ECO:0007669"/>
    <property type="project" value="UniProtKB-EC"/>
</dbReference>
<keyword evidence="6 8" id="KW-0326">Glycosidase</keyword>
<evidence type="ECO:0000256" key="6">
    <source>
        <dbReference type="ARBA" id="ARBA00023295"/>
    </source>
</evidence>
<dbReference type="Gene3D" id="1.50.10.10">
    <property type="match status" value="1"/>
</dbReference>
<feature type="active site" evidence="8">
    <location>
        <position position="437"/>
    </location>
</feature>
<dbReference type="InterPro" id="IPR001701">
    <property type="entry name" value="Glyco_hydro_9"/>
</dbReference>
<keyword evidence="9" id="KW-0732">Signal</keyword>
<evidence type="ECO:0000256" key="2">
    <source>
        <dbReference type="ARBA" id="ARBA00007072"/>
    </source>
</evidence>
<evidence type="ECO:0000256" key="8">
    <source>
        <dbReference type="PROSITE-ProRule" id="PRU10060"/>
    </source>
</evidence>
<evidence type="ECO:0000259" key="10">
    <source>
        <dbReference type="Pfam" id="PF00759"/>
    </source>
</evidence>
<evidence type="ECO:0000256" key="5">
    <source>
        <dbReference type="ARBA" id="ARBA00023277"/>
    </source>
</evidence>
<dbReference type="Pfam" id="PF00759">
    <property type="entry name" value="Glyco_hydro_9"/>
    <property type="match status" value="1"/>
</dbReference>
<dbReference type="InterPro" id="IPR012341">
    <property type="entry name" value="6hp_glycosidase-like_sf"/>
</dbReference>
<sequence>MRILKSILPFFLAIGLASNIYAADQDYCSLLENALMFYKMNRAGRLPDSDVPWRGNTALNDASPNSAKDANGDGNLSGGYFDAGDGVKFGLPMTFSMTMLGWAFNVYQDKISGCNMTDLYLDTIKYGTDWIIAAHTADNEFAGQVGDGNLDHAYWGPPENMTMDRPTFMLTTDAPGTEVAMEAASALAAASMAFNSSNPTYASTCLSHAKTLHNFGYTYRGVYSDSITNAKDFYNSWSGYKDELVWGSIWLYKATGNESYLTNAVADYASGGVGTMAQGNSHDWDLKAPGCCLLLSQLVPNSTTYQTDFNGWLNYWLPGGGITYTPGGLAWIRQWGPARYAATAAFLASMAGTDKGTEFTKKQIGYILGDNPKQQSFVVGIGPNHPINPHHRAAHHSTTNDINNPVNNLYLLKGALVGGPGSNDEYTDDRTNYISNEVATDYNAGFVGALASLC</sequence>
<keyword evidence="7 8" id="KW-0624">Polysaccharide degradation</keyword>
<proteinExistence type="inferred from homology"/>
<dbReference type="Proteomes" id="UP001344447">
    <property type="component" value="Unassembled WGS sequence"/>
</dbReference>
<feature type="domain" description="Glycoside hydrolase family 9" evidence="10">
    <location>
        <begin position="27"/>
        <end position="450"/>
    </location>
</feature>
<gene>
    <name evidence="11" type="ORF">RB653_009767</name>
</gene>
<evidence type="ECO:0000256" key="1">
    <source>
        <dbReference type="ARBA" id="ARBA00000966"/>
    </source>
</evidence>
<keyword evidence="5 8" id="KW-0119">Carbohydrate metabolism</keyword>
<protein>
    <recommendedName>
        <fullName evidence="9">Endoglucanase</fullName>
        <ecNumber evidence="9">3.2.1.4</ecNumber>
    </recommendedName>
</protein>